<keyword evidence="4 7" id="KW-0812">Transmembrane</keyword>
<feature type="transmembrane region" description="Helical" evidence="7">
    <location>
        <begin position="94"/>
        <end position="112"/>
    </location>
</feature>
<feature type="transmembrane region" description="Helical" evidence="7">
    <location>
        <begin position="124"/>
        <end position="140"/>
    </location>
</feature>
<accession>A0AAP0G5V3</accession>
<evidence type="ECO:0000256" key="1">
    <source>
        <dbReference type="ARBA" id="ARBA00002501"/>
    </source>
</evidence>
<comment type="similarity">
    <text evidence="3 7">Belongs to the PRA1 family.</text>
</comment>
<comment type="caution">
    <text evidence="8">The sequence shown here is derived from an EMBL/GenBank/DDBJ whole genome shotgun (WGS) entry which is preliminary data.</text>
</comment>
<comment type="subcellular location">
    <subcellularLocation>
        <location evidence="2 7">Membrane</location>
        <topology evidence="2 7">Multi-pass membrane protein</topology>
    </subcellularLocation>
</comment>
<keyword evidence="5 7" id="KW-1133">Transmembrane helix</keyword>
<dbReference type="GO" id="GO:0005783">
    <property type="term" value="C:endoplasmic reticulum"/>
    <property type="evidence" value="ECO:0007669"/>
    <property type="project" value="UniProtKB-ARBA"/>
</dbReference>
<comment type="function">
    <text evidence="1 7">May be involved in both secretory and endocytic intracellular trafficking in the endosomal/prevacuolar compartments.</text>
</comment>
<evidence type="ECO:0000256" key="4">
    <source>
        <dbReference type="ARBA" id="ARBA00022692"/>
    </source>
</evidence>
<dbReference type="GO" id="GO:0016020">
    <property type="term" value="C:membrane"/>
    <property type="evidence" value="ECO:0007669"/>
    <property type="project" value="UniProtKB-SubCell"/>
</dbReference>
<dbReference type="Proteomes" id="UP001418222">
    <property type="component" value="Unassembled WGS sequence"/>
</dbReference>
<evidence type="ECO:0000256" key="7">
    <source>
        <dbReference type="RuleBase" id="RU363107"/>
    </source>
</evidence>
<evidence type="ECO:0000256" key="6">
    <source>
        <dbReference type="ARBA" id="ARBA00023136"/>
    </source>
</evidence>
<name>A0AAP0G5V3_9ASPA</name>
<dbReference type="GO" id="GO:0005794">
    <property type="term" value="C:Golgi apparatus"/>
    <property type="evidence" value="ECO:0007669"/>
    <property type="project" value="TreeGrafter"/>
</dbReference>
<gene>
    <name evidence="8" type="ORF">KSP39_PZI011115</name>
</gene>
<keyword evidence="6 7" id="KW-0472">Membrane</keyword>
<dbReference type="InterPro" id="IPR004895">
    <property type="entry name" value="Prenylated_rab_accept_PRA1"/>
</dbReference>
<organism evidence="8 9">
    <name type="scientific">Platanthera zijinensis</name>
    <dbReference type="NCBI Taxonomy" id="2320716"/>
    <lineage>
        <taxon>Eukaryota</taxon>
        <taxon>Viridiplantae</taxon>
        <taxon>Streptophyta</taxon>
        <taxon>Embryophyta</taxon>
        <taxon>Tracheophyta</taxon>
        <taxon>Spermatophyta</taxon>
        <taxon>Magnoliopsida</taxon>
        <taxon>Liliopsida</taxon>
        <taxon>Asparagales</taxon>
        <taxon>Orchidaceae</taxon>
        <taxon>Orchidoideae</taxon>
        <taxon>Orchideae</taxon>
        <taxon>Orchidinae</taxon>
        <taxon>Platanthera</taxon>
    </lineage>
</organism>
<protein>
    <recommendedName>
        <fullName evidence="7">PRA1 family protein</fullName>
    </recommendedName>
</protein>
<evidence type="ECO:0000256" key="3">
    <source>
        <dbReference type="ARBA" id="ARBA00006483"/>
    </source>
</evidence>
<keyword evidence="7" id="KW-0813">Transport</keyword>
<sequence>MTNYGTIPTSAGNPSPLGFISRAKERGRSTLAMRRPWTVLVHAHAFSLPPSLRETYLRIRVNAGYFAMNYTIVVLLIVFLLSSPPPPPPSWHPISIIVFIVMMAFLALPLFLRDGSVVIFGRTLMTYMFFIVLSIVTSLFCCSPEPC</sequence>
<dbReference type="PANTHER" id="PTHR19317">
    <property type="entry name" value="PRENYLATED RAB ACCEPTOR 1-RELATED"/>
    <property type="match status" value="1"/>
</dbReference>
<dbReference type="PANTHER" id="PTHR19317:SF2">
    <property type="entry name" value="PRA1 FAMILY PROTEIN F2"/>
    <property type="match status" value="1"/>
</dbReference>
<evidence type="ECO:0000313" key="8">
    <source>
        <dbReference type="EMBL" id="KAK8938817.1"/>
    </source>
</evidence>
<dbReference type="AlphaFoldDB" id="A0AAP0G5V3"/>
<evidence type="ECO:0000256" key="2">
    <source>
        <dbReference type="ARBA" id="ARBA00004141"/>
    </source>
</evidence>
<keyword evidence="9" id="KW-1185">Reference proteome</keyword>
<dbReference type="EMBL" id="JBBWWQ010000009">
    <property type="protein sequence ID" value="KAK8938817.1"/>
    <property type="molecule type" value="Genomic_DNA"/>
</dbReference>
<evidence type="ECO:0000313" key="9">
    <source>
        <dbReference type="Proteomes" id="UP001418222"/>
    </source>
</evidence>
<proteinExistence type="inferred from homology"/>
<evidence type="ECO:0000256" key="5">
    <source>
        <dbReference type="ARBA" id="ARBA00022989"/>
    </source>
</evidence>
<reference evidence="8 9" key="1">
    <citation type="journal article" date="2022" name="Nat. Plants">
        <title>Genomes of leafy and leafless Platanthera orchids illuminate the evolution of mycoheterotrophy.</title>
        <authorList>
            <person name="Li M.H."/>
            <person name="Liu K.W."/>
            <person name="Li Z."/>
            <person name="Lu H.C."/>
            <person name="Ye Q.L."/>
            <person name="Zhang D."/>
            <person name="Wang J.Y."/>
            <person name="Li Y.F."/>
            <person name="Zhong Z.M."/>
            <person name="Liu X."/>
            <person name="Yu X."/>
            <person name="Liu D.K."/>
            <person name="Tu X.D."/>
            <person name="Liu B."/>
            <person name="Hao Y."/>
            <person name="Liao X.Y."/>
            <person name="Jiang Y.T."/>
            <person name="Sun W.H."/>
            <person name="Chen J."/>
            <person name="Chen Y.Q."/>
            <person name="Ai Y."/>
            <person name="Zhai J.W."/>
            <person name="Wu S.S."/>
            <person name="Zhou Z."/>
            <person name="Hsiao Y.Y."/>
            <person name="Wu W.L."/>
            <person name="Chen Y.Y."/>
            <person name="Lin Y.F."/>
            <person name="Hsu J.L."/>
            <person name="Li C.Y."/>
            <person name="Wang Z.W."/>
            <person name="Zhao X."/>
            <person name="Zhong W.Y."/>
            <person name="Ma X.K."/>
            <person name="Ma L."/>
            <person name="Huang J."/>
            <person name="Chen G.Z."/>
            <person name="Huang M.Z."/>
            <person name="Huang L."/>
            <person name="Peng D.H."/>
            <person name="Luo Y.B."/>
            <person name="Zou S.Q."/>
            <person name="Chen S.P."/>
            <person name="Lan S."/>
            <person name="Tsai W.C."/>
            <person name="Van de Peer Y."/>
            <person name="Liu Z.J."/>
        </authorList>
    </citation>
    <scope>NUCLEOTIDE SEQUENCE [LARGE SCALE GENOMIC DNA]</scope>
    <source>
        <strain evidence="8">Lor287</strain>
    </source>
</reference>
<dbReference type="Pfam" id="PF03208">
    <property type="entry name" value="PRA1"/>
    <property type="match status" value="1"/>
</dbReference>
<dbReference type="GO" id="GO:0016192">
    <property type="term" value="P:vesicle-mediated transport"/>
    <property type="evidence" value="ECO:0007669"/>
    <property type="project" value="UniProtKB-ARBA"/>
</dbReference>
<feature type="transmembrane region" description="Helical" evidence="7">
    <location>
        <begin position="63"/>
        <end position="82"/>
    </location>
</feature>